<dbReference type="InterPro" id="IPR027417">
    <property type="entry name" value="P-loop_NTPase"/>
</dbReference>
<dbReference type="Pfam" id="PF24883">
    <property type="entry name" value="NPHP3_N"/>
    <property type="match status" value="1"/>
</dbReference>
<evidence type="ECO:0000256" key="1">
    <source>
        <dbReference type="ARBA" id="ARBA00022574"/>
    </source>
</evidence>
<dbReference type="SUPFAM" id="SSF50978">
    <property type="entry name" value="WD40 repeat-like"/>
    <property type="match status" value="1"/>
</dbReference>
<dbReference type="InterPro" id="IPR056884">
    <property type="entry name" value="NPHP3-like_N"/>
</dbReference>
<dbReference type="InterPro" id="IPR007111">
    <property type="entry name" value="NACHT_NTPase"/>
</dbReference>
<keyword evidence="1 3" id="KW-0853">WD repeat</keyword>
<feature type="coiled-coil region" evidence="4">
    <location>
        <begin position="179"/>
        <end position="206"/>
    </location>
</feature>
<proteinExistence type="predicted"/>
<feature type="repeat" description="WD" evidence="3">
    <location>
        <begin position="1216"/>
        <end position="1250"/>
    </location>
</feature>
<dbReference type="SUPFAM" id="SSF52540">
    <property type="entry name" value="P-loop containing nucleoside triphosphate hydrolases"/>
    <property type="match status" value="1"/>
</dbReference>
<keyword evidence="4" id="KW-0175">Coiled coil</keyword>
<feature type="repeat" description="WD" evidence="3">
    <location>
        <begin position="1044"/>
        <end position="1085"/>
    </location>
</feature>
<dbReference type="EMBL" id="CAJMWX010000558">
    <property type="protein sequence ID" value="CAE6420290.1"/>
    <property type="molecule type" value="Genomic_DNA"/>
</dbReference>
<sequence length="1476" mass="162183">MTISDRLGHFQDRAKRLFRGRNLSSASLPNAPNSSSTLRSTPQVVVSPASGGLVNTLQPESTTTRSTVGPLSPTTHPEALVASTISLPNLAVDQARPQAVTSDPPVANVPETVSHPKEDMPGDKPLSHDETKPTGRAREVVWAGVKMAFSVLEASADAFAPLKSAIGGLNRCIEISEGVSKAREDYDRLQSEIESLIANLDKFKNDLVIDARTASIRNIISGIKEELNQVKRKQDRNTWDRHLEALEDSEDVIESYRRIEGHIKRLMLNASLNMWKTLDEEITDRRLHRLASSMLGIYNSAACDRTKRRECTEGTRVKELERLKKWVHEPSSSPIYWINGMAGTGKTTIVYTLCSELDTTDTLAASFFCTRLLPECRNVQLIIPSIARQLARFSRPFRHALSSALAKDDAANERALSVQFKTLIADPLDAVRHTLPPRVLVVIDALDECEDRDGIELLLDLLITSTSSLPIQLLMSSRPEPDIYRRMVKQVEGKSDAKLVLHELDPDEVQHDIEMYIRHELKDMTLTPKQWDGLMERCGVLFVYASTVCRYIESRHRMGSCEEAINEVLKLSLDGSGDAEKELDKLYTAILEAAFNRSVVSAEDRKRMKALLDTIICAQEPMTTEVLAGLLKLKNAEQASALLQPLFSVVNVAEDTRIAATLHASFPDFMLSQNRSASFYCAMTTHHIELTLICLKQISSNPVQFNICGIESSYLLDSDIADLPERANRAISPTLLYSCCHWTGHLELSGPSTELRDPVLDFLTARFLLWMEVLSLKKHLDSGSRSMEQIKKWCLLARMPKGVIELAYSGGSFLSFHRRCPSQSTAHIYTSMLPLWPAMSSISKQYIPRTTGMLRAQGIPISNQGLPNYSNTVIGGPIGAVCYYPSGPQLVAAAGNDIYMLDGMTGKTALGLLEGHTDLITSISVSPNGLYIASGSYDATIRVWEVQCSTPVACVINAHRDRVTSVAFSPDSMHIVSTGAYDAIRVWSIPRGEQVISINSTSEDPNCVRVAVFSTDGSLIISGDDNKQICFWNAHTGNLIFRLLTEHTAFISSIALSPNGAHLVSASEDGTMCIWDMESQQVMWGPMRVHSGRINQAIFSPNSQYIASCDSNEGSRIFDAKSGRLIATLSAQFDQSFNSIAFSPDSSYLASGTVEGDIDIWDVQRAVKFDIILRSNQEGIQSACFTSDGSKIVTGRRDGSIWLWDISDGELAMGPLIGHTGYICSLAVSHDGAYIASASSDKTIRLWDIKGTNGGHRVLELYTKQPDSLRFTPDGTQLLYGAAVYSFGPSPSTSGIAPSPNAGDARDGWSKRLPDNDVPCTVTSPDGLYVASGHRSGKVQMRHVKTGQFIIGPVRGHTLPVSQILFSPNGTHIVTCSLDDTIRFWPIPGKYICQGGGSADSSEGTGALTTTFHWDLNKDGWIVNVLGEHLAWLTPDLRPYLLLPNNDLLISHQGSFTVDFTGANIGELWTKSYQPL</sequence>
<comment type="caution">
    <text evidence="7">The sequence shown here is derived from an EMBL/GenBank/DDBJ whole genome shotgun (WGS) entry which is preliminary data.</text>
</comment>
<feature type="repeat" description="WD" evidence="3">
    <location>
        <begin position="1354"/>
        <end position="1385"/>
    </location>
</feature>
<feature type="region of interest" description="Disordered" evidence="5">
    <location>
        <begin position="21"/>
        <end position="73"/>
    </location>
</feature>
<evidence type="ECO:0000256" key="3">
    <source>
        <dbReference type="PROSITE-ProRule" id="PRU00221"/>
    </source>
</evidence>
<dbReference type="CDD" id="cd00200">
    <property type="entry name" value="WD40"/>
    <property type="match status" value="2"/>
</dbReference>
<evidence type="ECO:0000313" key="7">
    <source>
        <dbReference type="EMBL" id="CAE6420290.1"/>
    </source>
</evidence>
<protein>
    <recommendedName>
        <fullName evidence="6">NACHT domain-containing protein</fullName>
    </recommendedName>
</protein>
<feature type="repeat" description="WD" evidence="3">
    <location>
        <begin position="913"/>
        <end position="947"/>
    </location>
</feature>
<feature type="repeat" description="WD" evidence="3">
    <location>
        <begin position="956"/>
        <end position="997"/>
    </location>
</feature>
<feature type="compositionally biased region" description="Low complexity" evidence="5">
    <location>
        <begin position="23"/>
        <end position="36"/>
    </location>
</feature>
<dbReference type="InterPro" id="IPR001680">
    <property type="entry name" value="WD40_rpt"/>
</dbReference>
<dbReference type="PANTHER" id="PTHR44019:SF8">
    <property type="entry name" value="POC1 CENTRIOLAR PROTEIN HOMOLOG"/>
    <property type="match status" value="1"/>
</dbReference>
<dbReference type="PROSITE" id="PS50837">
    <property type="entry name" value="NACHT"/>
    <property type="match status" value="1"/>
</dbReference>
<dbReference type="InterPro" id="IPR050505">
    <property type="entry name" value="WDR55/POC1"/>
</dbReference>
<feature type="repeat" description="WD" evidence="3">
    <location>
        <begin position="1173"/>
        <end position="1214"/>
    </location>
</feature>
<feature type="compositionally biased region" description="Basic and acidic residues" evidence="5">
    <location>
        <begin position="114"/>
        <end position="135"/>
    </location>
</feature>
<reference evidence="7" key="1">
    <citation type="submission" date="2021-01" db="EMBL/GenBank/DDBJ databases">
        <authorList>
            <person name="Kaushik A."/>
        </authorList>
    </citation>
    <scope>NUCLEOTIDE SEQUENCE</scope>
    <source>
        <strain evidence="7">AG4-R118</strain>
    </source>
</reference>
<dbReference type="PROSITE" id="PS50294">
    <property type="entry name" value="WD_REPEATS_REGION"/>
    <property type="match status" value="7"/>
</dbReference>
<dbReference type="PROSITE" id="PS50082">
    <property type="entry name" value="WD_REPEATS_2"/>
    <property type="match status" value="8"/>
</dbReference>
<dbReference type="InterPro" id="IPR015943">
    <property type="entry name" value="WD40/YVTN_repeat-like_dom_sf"/>
</dbReference>
<name>A0A8H2XAH8_9AGAM</name>
<accession>A0A8H2XAH8</accession>
<keyword evidence="2" id="KW-0677">Repeat</keyword>
<dbReference type="SUPFAM" id="SSF69304">
    <property type="entry name" value="Tricorn protease N-terminal domain"/>
    <property type="match status" value="1"/>
</dbReference>
<evidence type="ECO:0000259" key="6">
    <source>
        <dbReference type="PROSITE" id="PS50837"/>
    </source>
</evidence>
<feature type="domain" description="NACHT" evidence="6">
    <location>
        <begin position="334"/>
        <end position="479"/>
    </location>
</feature>
<dbReference type="Pfam" id="PF00400">
    <property type="entry name" value="WD40"/>
    <property type="match status" value="8"/>
</dbReference>
<feature type="repeat" description="WD" evidence="3">
    <location>
        <begin position="1087"/>
        <end position="1128"/>
    </location>
</feature>
<organism evidence="7 8">
    <name type="scientific">Rhizoctonia solani</name>
    <dbReference type="NCBI Taxonomy" id="456999"/>
    <lineage>
        <taxon>Eukaryota</taxon>
        <taxon>Fungi</taxon>
        <taxon>Dikarya</taxon>
        <taxon>Basidiomycota</taxon>
        <taxon>Agaricomycotina</taxon>
        <taxon>Agaricomycetes</taxon>
        <taxon>Cantharellales</taxon>
        <taxon>Ceratobasidiaceae</taxon>
        <taxon>Rhizoctonia</taxon>
    </lineage>
</organism>
<evidence type="ECO:0000313" key="8">
    <source>
        <dbReference type="Proteomes" id="UP000663888"/>
    </source>
</evidence>
<dbReference type="PANTHER" id="PTHR44019">
    <property type="entry name" value="WD REPEAT-CONTAINING PROTEIN 55"/>
    <property type="match status" value="1"/>
</dbReference>
<dbReference type="Gene3D" id="3.40.50.300">
    <property type="entry name" value="P-loop containing nucleotide triphosphate hydrolases"/>
    <property type="match status" value="1"/>
</dbReference>
<dbReference type="InterPro" id="IPR020472">
    <property type="entry name" value="WD40_PAC1"/>
</dbReference>
<evidence type="ECO:0000256" key="5">
    <source>
        <dbReference type="SAM" id="MobiDB-lite"/>
    </source>
</evidence>
<dbReference type="Gene3D" id="2.130.10.10">
    <property type="entry name" value="YVTN repeat-like/Quinoprotein amine dehydrogenase"/>
    <property type="match status" value="4"/>
</dbReference>
<dbReference type="Proteomes" id="UP000663888">
    <property type="component" value="Unassembled WGS sequence"/>
</dbReference>
<dbReference type="SMART" id="SM00320">
    <property type="entry name" value="WD40"/>
    <property type="match status" value="11"/>
</dbReference>
<dbReference type="InterPro" id="IPR019775">
    <property type="entry name" value="WD40_repeat_CS"/>
</dbReference>
<feature type="region of interest" description="Disordered" evidence="5">
    <location>
        <begin position="96"/>
        <end position="135"/>
    </location>
</feature>
<evidence type="ECO:0000256" key="4">
    <source>
        <dbReference type="SAM" id="Coils"/>
    </source>
</evidence>
<feature type="repeat" description="WD" evidence="3">
    <location>
        <begin position="1139"/>
        <end position="1164"/>
    </location>
</feature>
<dbReference type="PRINTS" id="PR00320">
    <property type="entry name" value="GPROTEINBRPT"/>
</dbReference>
<dbReference type="InterPro" id="IPR011044">
    <property type="entry name" value="Quino_amine_DH_bsu"/>
</dbReference>
<dbReference type="InterPro" id="IPR036322">
    <property type="entry name" value="WD40_repeat_dom_sf"/>
</dbReference>
<dbReference type="SUPFAM" id="SSF50969">
    <property type="entry name" value="YVTN repeat-like/Quinoprotein amine dehydrogenase"/>
    <property type="match status" value="1"/>
</dbReference>
<feature type="compositionally biased region" description="Polar residues" evidence="5">
    <location>
        <begin position="53"/>
        <end position="73"/>
    </location>
</feature>
<evidence type="ECO:0000256" key="2">
    <source>
        <dbReference type="ARBA" id="ARBA00022737"/>
    </source>
</evidence>
<gene>
    <name evidence="7" type="ORF">RDB_LOCUS22244</name>
</gene>
<dbReference type="PROSITE" id="PS00678">
    <property type="entry name" value="WD_REPEATS_1"/>
    <property type="match status" value="4"/>
</dbReference>